<proteinExistence type="predicted"/>
<evidence type="ECO:0000313" key="3">
    <source>
        <dbReference type="Proteomes" id="UP001055804"/>
    </source>
</evidence>
<gene>
    <name evidence="2" type="ORF">NJQ99_07120</name>
</gene>
<dbReference type="CDD" id="cd07313">
    <property type="entry name" value="terB_like_2"/>
    <property type="match status" value="1"/>
</dbReference>
<feature type="domain" description="Co-chaperone DjlA N-terminal" evidence="1">
    <location>
        <begin position="25"/>
        <end position="138"/>
    </location>
</feature>
<dbReference type="EMBL" id="JAMZFT010000002">
    <property type="protein sequence ID" value="MCP1336171.1"/>
    <property type="molecule type" value="Genomic_DNA"/>
</dbReference>
<dbReference type="SUPFAM" id="SSF158682">
    <property type="entry name" value="TerB-like"/>
    <property type="match status" value="1"/>
</dbReference>
<sequence>MIEKLKTFLRGPAETASEVAQDPDTALTALLLEAAEADGEEAPEELDAIRTLLARRGHDHTKVEAMIAEARGQRAAAGGLFRFTHAVKTAWSPEERIGLVEMLWEVVYADGRVDDIEAGLMRRLGGLLHVTDRDRGAAAVRVRERLGIDGGGA</sequence>
<evidence type="ECO:0000259" key="1">
    <source>
        <dbReference type="Pfam" id="PF05099"/>
    </source>
</evidence>
<keyword evidence="3" id="KW-1185">Reference proteome</keyword>
<organism evidence="2 3">
    <name type="scientific">Futiania mangrovi</name>
    <dbReference type="NCBI Taxonomy" id="2959716"/>
    <lineage>
        <taxon>Bacteria</taxon>
        <taxon>Pseudomonadati</taxon>
        <taxon>Pseudomonadota</taxon>
        <taxon>Alphaproteobacteria</taxon>
        <taxon>Futianiales</taxon>
        <taxon>Futianiaceae</taxon>
        <taxon>Futiania</taxon>
    </lineage>
</organism>
<evidence type="ECO:0000313" key="2">
    <source>
        <dbReference type="EMBL" id="MCP1336171.1"/>
    </source>
</evidence>
<reference evidence="2" key="1">
    <citation type="submission" date="2022-06" db="EMBL/GenBank/DDBJ databases">
        <title>Isolation and Genomics of Futiania mangrovii gen. nov., sp. nov., a Rare and Metabolically-versatile member in the Class Alphaproteobacteria.</title>
        <authorList>
            <person name="Liu L."/>
            <person name="Huang W.-C."/>
            <person name="Pan J."/>
            <person name="Li J."/>
            <person name="Huang Y."/>
            <person name="Du H."/>
            <person name="Liu Y."/>
            <person name="Li M."/>
        </authorList>
    </citation>
    <scope>NUCLEOTIDE SEQUENCE</scope>
    <source>
        <strain evidence="2">FT118</strain>
    </source>
</reference>
<dbReference type="InterPro" id="IPR007791">
    <property type="entry name" value="DjlA_N"/>
</dbReference>
<dbReference type="Pfam" id="PF05099">
    <property type="entry name" value="TerB"/>
    <property type="match status" value="1"/>
</dbReference>
<dbReference type="InterPro" id="IPR029024">
    <property type="entry name" value="TerB-like"/>
</dbReference>
<dbReference type="Gene3D" id="1.10.3680.10">
    <property type="entry name" value="TerB-like"/>
    <property type="match status" value="1"/>
</dbReference>
<accession>A0A9J6PEH8</accession>
<dbReference type="Proteomes" id="UP001055804">
    <property type="component" value="Unassembled WGS sequence"/>
</dbReference>
<name>A0A9J6PEH8_9PROT</name>
<dbReference type="AlphaFoldDB" id="A0A9J6PEH8"/>
<protein>
    <submittedName>
        <fullName evidence="2">TerB family tellurite resistance protein</fullName>
    </submittedName>
</protein>
<dbReference type="RefSeq" id="WP_269332140.1">
    <property type="nucleotide sequence ID" value="NZ_JAMZFT010000002.1"/>
</dbReference>
<comment type="caution">
    <text evidence="2">The sequence shown here is derived from an EMBL/GenBank/DDBJ whole genome shotgun (WGS) entry which is preliminary data.</text>
</comment>